<gene>
    <name evidence="2" type="ORF">HCBG_07253</name>
</gene>
<dbReference type="RefSeq" id="XP_045285093.1">
    <property type="nucleotide sequence ID" value="XM_045434302.1"/>
</dbReference>
<dbReference type="GeneID" id="69040269"/>
<evidence type="ECO:0000256" key="1">
    <source>
        <dbReference type="SAM" id="Phobius"/>
    </source>
</evidence>
<feature type="transmembrane region" description="Helical" evidence="1">
    <location>
        <begin position="20"/>
        <end position="38"/>
    </location>
</feature>
<dbReference type="AlphaFoldDB" id="C0NVS3"/>
<sequence>MAARKLYTTPHRSATDRSFQALIVLSMVHLILLTIHCLRPRQDPKPHYLLEISIFVLFICVNVVVIGIGLSGLTHGAFPLALELQNKDIKAKGSSTNISRPYMIFFTSWSGEGTIEYTNGSAASKVILGLREMDKDLTSGQQNPTKEPTDLRIKMTTKSQHMIY</sequence>
<keyword evidence="3" id="KW-1185">Reference proteome</keyword>
<dbReference type="EMBL" id="GG663373">
    <property type="protein sequence ID" value="EEH04612.1"/>
    <property type="molecule type" value="Genomic_DNA"/>
</dbReference>
<keyword evidence="1" id="KW-1133">Transmembrane helix</keyword>
<keyword evidence="1" id="KW-0472">Membrane</keyword>
<reference evidence="2" key="1">
    <citation type="submission" date="2009-02" db="EMBL/GenBank/DDBJ databases">
        <title>The Genome Sequence of Ajellomyces capsulatus strain G186AR.</title>
        <authorList>
            <consortium name="The Broad Institute Genome Sequencing Platform"/>
            <person name="Champion M."/>
            <person name="Cuomo C."/>
            <person name="Ma L.-J."/>
            <person name="Henn M.R."/>
            <person name="Sil A."/>
            <person name="Goldman B."/>
            <person name="Young S.K."/>
            <person name="Kodira C.D."/>
            <person name="Zeng Q."/>
            <person name="Koehrsen M."/>
            <person name="Alvarado L."/>
            <person name="Berlin A."/>
            <person name="Borenstein D."/>
            <person name="Chen Z."/>
            <person name="Engels R."/>
            <person name="Freedman E."/>
            <person name="Gellesch M."/>
            <person name="Goldberg J."/>
            <person name="Griggs A."/>
            <person name="Gujja S."/>
            <person name="Heiman D."/>
            <person name="Hepburn T."/>
            <person name="Howarth C."/>
            <person name="Jen D."/>
            <person name="Larson L."/>
            <person name="Lewis B."/>
            <person name="Mehta T."/>
            <person name="Park D."/>
            <person name="Pearson M."/>
            <person name="Roberts A."/>
            <person name="Saif S."/>
            <person name="Shea T."/>
            <person name="Shenoy N."/>
            <person name="Sisk P."/>
            <person name="Stolte C."/>
            <person name="Sykes S."/>
            <person name="Walk T."/>
            <person name="White J."/>
            <person name="Yandava C."/>
            <person name="Klein B."/>
            <person name="McEwen J.G."/>
            <person name="Puccia R."/>
            <person name="Goldman G.H."/>
            <person name="Felipe M.S."/>
            <person name="Nino-Vega G."/>
            <person name="San-Blas G."/>
            <person name="Taylor J."/>
            <person name="Mendoza L."/>
            <person name="Galagan J."/>
            <person name="Nusbaum C."/>
            <person name="Birren B."/>
        </authorList>
    </citation>
    <scope>NUCLEOTIDE SEQUENCE</scope>
    <source>
        <strain evidence="2">G186AR</strain>
    </source>
</reference>
<name>C0NVS3_AJECG</name>
<proteinExistence type="predicted"/>
<evidence type="ECO:0000313" key="2">
    <source>
        <dbReference type="EMBL" id="EEH04612.1"/>
    </source>
</evidence>
<feature type="transmembrane region" description="Helical" evidence="1">
    <location>
        <begin position="50"/>
        <end position="73"/>
    </location>
</feature>
<organism evidence="2 3">
    <name type="scientific">Ajellomyces capsulatus (strain G186AR / H82 / ATCC MYA-2454 / RMSCC 2432)</name>
    <name type="common">Darling's disease fungus</name>
    <name type="synonym">Histoplasma capsulatum</name>
    <dbReference type="NCBI Taxonomy" id="447093"/>
    <lineage>
        <taxon>Eukaryota</taxon>
        <taxon>Fungi</taxon>
        <taxon>Dikarya</taxon>
        <taxon>Ascomycota</taxon>
        <taxon>Pezizomycotina</taxon>
        <taxon>Eurotiomycetes</taxon>
        <taxon>Eurotiomycetidae</taxon>
        <taxon>Onygenales</taxon>
        <taxon>Ajellomycetaceae</taxon>
        <taxon>Histoplasma</taxon>
    </lineage>
</organism>
<dbReference type="Proteomes" id="UP000001631">
    <property type="component" value="Unassembled WGS sequence"/>
</dbReference>
<protein>
    <submittedName>
        <fullName evidence="2">Uncharacterized protein</fullName>
    </submittedName>
</protein>
<accession>C0NVS3</accession>
<dbReference type="VEuPathDB" id="FungiDB:I7I50_09601"/>
<dbReference type="InParanoid" id="C0NVS3"/>
<keyword evidence="1" id="KW-0812">Transmembrane</keyword>
<dbReference type="HOGENOM" id="CLU_1618511_0_0_1"/>
<evidence type="ECO:0000313" key="3">
    <source>
        <dbReference type="Proteomes" id="UP000001631"/>
    </source>
</evidence>